<reference evidence="1 2" key="1">
    <citation type="submission" date="2016-11" db="EMBL/GenBank/DDBJ databases">
        <title>Draft Genome Sequences of Nine Cyanobacterial Strains from Diverse Habitats.</title>
        <authorList>
            <person name="Zhu T."/>
            <person name="Hou S."/>
            <person name="Lu X."/>
            <person name="Hess W.R."/>
        </authorList>
    </citation>
    <scope>NUCLEOTIDE SEQUENCE [LARGE SCALE GENOMIC DNA]</scope>
    <source>
        <strain evidence="1 2">NIES-30</strain>
    </source>
</reference>
<dbReference type="STRING" id="549789.NIES30_03130"/>
<comment type="caution">
    <text evidence="1">The sequence shown here is derived from an EMBL/GenBank/DDBJ whole genome shotgun (WGS) entry which is preliminary data.</text>
</comment>
<dbReference type="SUPFAM" id="SSF53448">
    <property type="entry name" value="Nucleotide-diphospho-sugar transferases"/>
    <property type="match status" value="1"/>
</dbReference>
<protein>
    <recommendedName>
        <fullName evidence="3">Hemolytic protein HlpA-like protein</fullName>
    </recommendedName>
</protein>
<sequence>MSCHTAVIFIIFRRPDLTAQVFKAIRNAQPAQLLVIADGPRSKGEAIFCQAARAITNNVDWDCDVLRNYSEEHLGCRERVSSGLDWAFSIVEEAIILEDDCVPHPDFFPYCSELLERYRYDMRIMVCSGSNQGNLPISGEASYSFSIFPQIWGWATWRRAWQMKQASLHFMEQTDVIENLALKAISVGLDFNHFLSQWKLIQAGELDSWAYVWAASVWVNSGLCIRPRVNLVGNIGFDRDATHTLGHAPNWLKMPTEAILPIRHPSYIIHDVIHDTLLAQRFSKPKLSFAAKIKSILKVWMKNR</sequence>
<dbReference type="Gene3D" id="3.90.550.10">
    <property type="entry name" value="Spore Coat Polysaccharide Biosynthesis Protein SpsA, Chain A"/>
    <property type="match status" value="1"/>
</dbReference>
<gene>
    <name evidence="1" type="ORF">NIES30_03130</name>
</gene>
<name>A0A1U7JBF6_9CYAN</name>
<proteinExistence type="predicted"/>
<dbReference type="RefSeq" id="WP_073606886.1">
    <property type="nucleotide sequence ID" value="NZ_MRCG01000001.1"/>
</dbReference>
<accession>A0A1U7JBF6</accession>
<dbReference type="EMBL" id="MRCG01000001">
    <property type="protein sequence ID" value="OKH51075.1"/>
    <property type="molecule type" value="Genomic_DNA"/>
</dbReference>
<dbReference type="OrthoDB" id="5180856at2"/>
<evidence type="ECO:0000313" key="2">
    <source>
        <dbReference type="Proteomes" id="UP000185557"/>
    </source>
</evidence>
<evidence type="ECO:0008006" key="3">
    <source>
        <dbReference type="Google" id="ProtNLM"/>
    </source>
</evidence>
<dbReference type="AlphaFoldDB" id="A0A1U7JBF6"/>
<evidence type="ECO:0000313" key="1">
    <source>
        <dbReference type="EMBL" id="OKH51075.1"/>
    </source>
</evidence>
<keyword evidence="2" id="KW-1185">Reference proteome</keyword>
<organism evidence="1 2">
    <name type="scientific">Phormidium tenue NIES-30</name>
    <dbReference type="NCBI Taxonomy" id="549789"/>
    <lineage>
        <taxon>Bacteria</taxon>
        <taxon>Bacillati</taxon>
        <taxon>Cyanobacteriota</taxon>
        <taxon>Cyanophyceae</taxon>
        <taxon>Oscillatoriophycideae</taxon>
        <taxon>Oscillatoriales</taxon>
        <taxon>Oscillatoriaceae</taxon>
        <taxon>Phormidium</taxon>
    </lineage>
</organism>
<dbReference type="Proteomes" id="UP000185557">
    <property type="component" value="Unassembled WGS sequence"/>
</dbReference>
<dbReference type="InterPro" id="IPR029044">
    <property type="entry name" value="Nucleotide-diphossugar_trans"/>
</dbReference>